<dbReference type="EMBL" id="JAAPAO010000286">
    <property type="protein sequence ID" value="KAF4664486.1"/>
    <property type="molecule type" value="Genomic_DNA"/>
</dbReference>
<feature type="domain" description="Glutamine amidotransferase" evidence="3">
    <location>
        <begin position="362"/>
        <end position="548"/>
    </location>
</feature>
<evidence type="ECO:0000256" key="2">
    <source>
        <dbReference type="PROSITE-ProRule" id="PRU00607"/>
    </source>
</evidence>
<dbReference type="AlphaFoldDB" id="A0A7J6LZ89"/>
<protein>
    <recommendedName>
        <fullName evidence="2">folate gamma-glutamyl hydrolase</fullName>
        <ecNumber evidence="2">3.4.19.9</ecNumber>
    </recommendedName>
</protein>
<proteinExistence type="predicted"/>
<comment type="caution">
    <text evidence="4">The sequence shown here is derived from an EMBL/GenBank/DDBJ whole genome shotgun (WGS) entry which is preliminary data.</text>
</comment>
<feature type="active site" evidence="2">
    <location>
        <position position="543"/>
    </location>
</feature>
<dbReference type="Pfam" id="PF00117">
    <property type="entry name" value="GATase"/>
    <property type="match status" value="1"/>
</dbReference>
<evidence type="ECO:0000256" key="1">
    <source>
        <dbReference type="PIRSR" id="PIRSR615527-1"/>
    </source>
</evidence>
<dbReference type="OrthoDB" id="64220at2759"/>
<accession>A0A7J6LZ89</accession>
<dbReference type="InterPro" id="IPR029062">
    <property type="entry name" value="Class_I_gatase-like"/>
</dbReference>
<dbReference type="Proteomes" id="UP000591131">
    <property type="component" value="Unassembled WGS sequence"/>
</dbReference>
<dbReference type="Gene3D" id="1.10.287.1080">
    <property type="entry name" value="MazG-like"/>
    <property type="match status" value="2"/>
</dbReference>
<feature type="active site" description="Proton donor" evidence="1">
    <location>
        <position position="543"/>
    </location>
</feature>
<dbReference type="EC" id="3.4.19.9" evidence="2"/>
<feature type="active site" description="Nucleophile" evidence="1 2">
    <location>
        <position position="427"/>
    </location>
</feature>
<comment type="catalytic activity">
    <reaction evidence="2">
        <text>(6S)-5,6,7,8-tetrahydrofolyl-(gamma-L-Glu)(n) + (n-1) H2O = (6S)-5,6,7,8-tetrahydrofolate + (n-1) L-glutamate</text>
        <dbReference type="Rhea" id="RHEA:56784"/>
        <dbReference type="Rhea" id="RHEA-COMP:14738"/>
        <dbReference type="ChEBI" id="CHEBI:15377"/>
        <dbReference type="ChEBI" id="CHEBI:29985"/>
        <dbReference type="ChEBI" id="CHEBI:57453"/>
        <dbReference type="ChEBI" id="CHEBI:141005"/>
        <dbReference type="EC" id="3.4.19.9"/>
    </reaction>
</comment>
<keyword evidence="2" id="KW-0378">Hydrolase</keyword>
<dbReference type="PANTHER" id="PTHR11315:SF0">
    <property type="entry name" value="FOLATE GAMMA-GLUTAMYL HYDROLASE"/>
    <property type="match status" value="1"/>
</dbReference>
<dbReference type="InterPro" id="IPR017926">
    <property type="entry name" value="GATASE"/>
</dbReference>
<dbReference type="GO" id="GO:0005773">
    <property type="term" value="C:vacuole"/>
    <property type="evidence" value="ECO:0007669"/>
    <property type="project" value="TreeGrafter"/>
</dbReference>
<dbReference type="PROSITE" id="PS51273">
    <property type="entry name" value="GATASE_TYPE_1"/>
    <property type="match status" value="1"/>
</dbReference>
<dbReference type="Gene3D" id="3.40.50.880">
    <property type="match status" value="1"/>
</dbReference>
<dbReference type="PANTHER" id="PTHR11315">
    <property type="entry name" value="PROTEASE FAMILY C26 GAMMA-GLUTAMYL HYDROLASE"/>
    <property type="match status" value="1"/>
</dbReference>
<dbReference type="SUPFAM" id="SSF52317">
    <property type="entry name" value="Class I glutamine amidotransferase-like"/>
    <property type="match status" value="1"/>
</dbReference>
<dbReference type="InterPro" id="IPR015527">
    <property type="entry name" value="Pept_C26_g-glut_hydrolase"/>
</dbReference>
<evidence type="ECO:0000313" key="4">
    <source>
        <dbReference type="EMBL" id="KAF4664486.1"/>
    </source>
</evidence>
<keyword evidence="5" id="KW-1185">Reference proteome</keyword>
<evidence type="ECO:0000259" key="3">
    <source>
        <dbReference type="Pfam" id="PF00117"/>
    </source>
</evidence>
<gene>
    <name evidence="4" type="ORF">FOL47_005097</name>
</gene>
<dbReference type="GO" id="GO:0034722">
    <property type="term" value="F:gamma-glutamyl-peptidase activity"/>
    <property type="evidence" value="ECO:0007669"/>
    <property type="project" value="UniProtKB-UniRule"/>
</dbReference>
<sequence length="626" mass="68613">MVEIDQSFAARDNDATSMPLKEIQKRLGKAASSPAVCGLRVARAAGLVAETLQWKGDTGRSGVDLSEGEAEKLHDRLHDLLRLLLITANCVGVDVSEAAGLKMAKNKRKYPADIVRGSSAKYDEYKSYSHARQAGGALEVHAVETLGQMAEEMSNFAKARDWLQYHTPRNLTLALCGEVGELCELLVEPEVPSMRLRIHGGQLSLLGCYVFYLVMADNRMLLPHLLDAGTHSPKVATLSNCSRAIMALLSSQEVVQSSPSNNWDSTGHTPATGVPPQEQMACGMLAAVYPVSRAGCGERYSDFLSVVEVPGRNCRGISCMPAPFQPLSFRRPLVGVLTLPCGKLCPAGGGGYIAASYVKWLEAAGAQVVPIPHYGSRDEVSTLLGMVSGVLFTGGGGQGLLWDNLTKWIIEARQTAELQGLPVFGTCLGFERIMQVAAKNDSILEQTPGADDVSLTLRWTKHEDSVMESDHYFSEVKKATEARNMTYNHHDWGVWLDQLHMYPEAMVDLRVLATSRSFGSERDFVAVVEGRNALDGVWAVQFHPEKPSFEWNSKLSIDHSRISVAANRFFGDFFLDGVRTHIPRDGCSTVSEEAPALIYNYPLVFTGWRNSTGKPREGYFTETYFV</sequence>
<dbReference type="PROSITE" id="PS51275">
    <property type="entry name" value="PEPTIDASE_C26_GGH"/>
    <property type="match status" value="1"/>
</dbReference>
<name>A0A7J6LZ89_PERCH</name>
<dbReference type="SUPFAM" id="SSF101386">
    <property type="entry name" value="all-alpha NTP pyrophosphatases"/>
    <property type="match status" value="2"/>
</dbReference>
<reference evidence="4 5" key="1">
    <citation type="submission" date="2020-04" db="EMBL/GenBank/DDBJ databases">
        <title>Perkinsus chesapeaki whole genome sequence.</title>
        <authorList>
            <person name="Bogema D.R."/>
        </authorList>
    </citation>
    <scope>NUCLEOTIDE SEQUENCE [LARGE SCALE GENOMIC DNA]</scope>
    <source>
        <strain evidence="4">ATCC PRA-425</strain>
    </source>
</reference>
<organism evidence="4 5">
    <name type="scientific">Perkinsus chesapeaki</name>
    <name type="common">Clam parasite</name>
    <name type="synonym">Perkinsus andrewsi</name>
    <dbReference type="NCBI Taxonomy" id="330153"/>
    <lineage>
        <taxon>Eukaryota</taxon>
        <taxon>Sar</taxon>
        <taxon>Alveolata</taxon>
        <taxon>Perkinsozoa</taxon>
        <taxon>Perkinsea</taxon>
        <taxon>Perkinsida</taxon>
        <taxon>Perkinsidae</taxon>
        <taxon>Perkinsus</taxon>
    </lineage>
</organism>
<dbReference type="GO" id="GO:0046900">
    <property type="term" value="P:tetrahydrofolylpolyglutamate metabolic process"/>
    <property type="evidence" value="ECO:0007669"/>
    <property type="project" value="TreeGrafter"/>
</dbReference>
<evidence type="ECO:0000313" key="5">
    <source>
        <dbReference type="Proteomes" id="UP000591131"/>
    </source>
</evidence>